<evidence type="ECO:0000256" key="3">
    <source>
        <dbReference type="ARBA" id="ARBA00020203"/>
    </source>
</evidence>
<feature type="compositionally biased region" description="Low complexity" evidence="13">
    <location>
        <begin position="61"/>
        <end position="70"/>
    </location>
</feature>
<comment type="similarity">
    <text evidence="2">Belongs to the methyltransferase superfamily. RRP8 family.</text>
</comment>
<name>A0AAN8WIU8_HALRR</name>
<feature type="region of interest" description="Disordered" evidence="13">
    <location>
        <begin position="225"/>
        <end position="246"/>
    </location>
</feature>
<accession>A0AAN8WIU8</accession>
<dbReference type="GO" id="GO:0032259">
    <property type="term" value="P:methylation"/>
    <property type="evidence" value="ECO:0007669"/>
    <property type="project" value="UniProtKB-KW"/>
</dbReference>
<dbReference type="GO" id="GO:0000183">
    <property type="term" value="P:rDNA heterochromatin formation"/>
    <property type="evidence" value="ECO:0007669"/>
    <property type="project" value="TreeGrafter"/>
</dbReference>
<keyword evidence="5" id="KW-0698">rRNA processing</keyword>
<comment type="caution">
    <text evidence="14">The sequence shown here is derived from an EMBL/GenBank/DDBJ whole genome shotgun (WGS) entry which is preliminary data.</text>
</comment>
<evidence type="ECO:0000256" key="2">
    <source>
        <dbReference type="ARBA" id="ARBA00006301"/>
    </source>
</evidence>
<evidence type="ECO:0000256" key="4">
    <source>
        <dbReference type="ARBA" id="ARBA00022491"/>
    </source>
</evidence>
<keyword evidence="9" id="KW-0156">Chromatin regulator</keyword>
<feature type="region of interest" description="Disordered" evidence="13">
    <location>
        <begin position="369"/>
        <end position="400"/>
    </location>
</feature>
<dbReference type="PANTHER" id="PTHR12787:SF0">
    <property type="entry name" value="RIBOSOMAL RNA-PROCESSING PROTEIN 8"/>
    <property type="match status" value="1"/>
</dbReference>
<proteinExistence type="inferred from homology"/>
<gene>
    <name evidence="14" type="primary">RRP8</name>
    <name evidence="14" type="ORF">SK128_002352</name>
</gene>
<dbReference type="GO" id="GO:0005730">
    <property type="term" value="C:nucleolus"/>
    <property type="evidence" value="ECO:0007669"/>
    <property type="project" value="UniProtKB-SubCell"/>
</dbReference>
<evidence type="ECO:0000313" key="15">
    <source>
        <dbReference type="Proteomes" id="UP001381693"/>
    </source>
</evidence>
<dbReference type="Pfam" id="PF05148">
    <property type="entry name" value="Methyltransf_8"/>
    <property type="match status" value="1"/>
</dbReference>
<comment type="subcellular location">
    <subcellularLocation>
        <location evidence="1">Nucleus</location>
        <location evidence="1">Nucleolus</location>
    </subcellularLocation>
</comment>
<evidence type="ECO:0000256" key="7">
    <source>
        <dbReference type="ARBA" id="ARBA00022679"/>
    </source>
</evidence>
<feature type="region of interest" description="Disordered" evidence="13">
    <location>
        <begin position="141"/>
        <end position="178"/>
    </location>
</feature>
<feature type="compositionally biased region" description="Basic residues" evidence="13">
    <location>
        <begin position="166"/>
        <end position="178"/>
    </location>
</feature>
<feature type="compositionally biased region" description="Polar residues" evidence="13">
    <location>
        <begin position="293"/>
        <end position="320"/>
    </location>
</feature>
<evidence type="ECO:0000256" key="13">
    <source>
        <dbReference type="SAM" id="MobiDB-lite"/>
    </source>
</evidence>
<dbReference type="PANTHER" id="PTHR12787">
    <property type="entry name" value="RIBOSOMAL RNA-PROCESSING PROTEIN 8"/>
    <property type="match status" value="1"/>
</dbReference>
<feature type="compositionally biased region" description="Basic and acidic residues" evidence="13">
    <location>
        <begin position="152"/>
        <end position="165"/>
    </location>
</feature>
<feature type="compositionally biased region" description="Acidic residues" evidence="13">
    <location>
        <begin position="477"/>
        <end position="492"/>
    </location>
</feature>
<dbReference type="InterPro" id="IPR007823">
    <property type="entry name" value="RRP8"/>
</dbReference>
<dbReference type="SUPFAM" id="SSF53335">
    <property type="entry name" value="S-adenosyl-L-methionine-dependent methyltransferases"/>
    <property type="match status" value="1"/>
</dbReference>
<keyword evidence="4" id="KW-0678">Repressor</keyword>
<feature type="region of interest" description="Disordered" evidence="13">
    <location>
        <begin position="61"/>
        <end position="106"/>
    </location>
</feature>
<feature type="compositionally biased region" description="Basic and acidic residues" evidence="13">
    <location>
        <begin position="92"/>
        <end position="106"/>
    </location>
</feature>
<evidence type="ECO:0000256" key="12">
    <source>
        <dbReference type="ARBA" id="ARBA00023242"/>
    </source>
</evidence>
<protein>
    <recommendedName>
        <fullName evidence="3">Ribosomal RNA-processing protein 8</fullName>
    </recommendedName>
</protein>
<evidence type="ECO:0000256" key="11">
    <source>
        <dbReference type="ARBA" id="ARBA00023163"/>
    </source>
</evidence>
<dbReference type="FunFam" id="3.40.50.150:FF:000068">
    <property type="entry name" value="Ribosomal RNA-processing protein 8"/>
    <property type="match status" value="1"/>
</dbReference>
<dbReference type="Gene3D" id="3.40.50.150">
    <property type="entry name" value="Vaccinia Virus protein VP39"/>
    <property type="match status" value="1"/>
</dbReference>
<keyword evidence="8" id="KW-0949">S-adenosyl-L-methionine</keyword>
<feature type="region of interest" description="Disordered" evidence="13">
    <location>
        <begin position="466"/>
        <end position="524"/>
    </location>
</feature>
<dbReference type="FunFam" id="1.10.10.2150:FF:000001">
    <property type="entry name" value="Ribosomal RNA-processing protein 8"/>
    <property type="match status" value="1"/>
</dbReference>
<feature type="compositionally biased region" description="Polar residues" evidence="13">
    <location>
        <begin position="141"/>
        <end position="151"/>
    </location>
</feature>
<dbReference type="GO" id="GO:0033553">
    <property type="term" value="C:rDNA heterochromatin"/>
    <property type="evidence" value="ECO:0007669"/>
    <property type="project" value="TreeGrafter"/>
</dbReference>
<dbReference type="GO" id="GO:0046015">
    <property type="term" value="P:regulation of transcription by glucose"/>
    <property type="evidence" value="ECO:0007669"/>
    <property type="project" value="TreeGrafter"/>
</dbReference>
<keyword evidence="12" id="KW-0539">Nucleus</keyword>
<organism evidence="14 15">
    <name type="scientific">Halocaridina rubra</name>
    <name type="common">Hawaiian red shrimp</name>
    <dbReference type="NCBI Taxonomy" id="373956"/>
    <lineage>
        <taxon>Eukaryota</taxon>
        <taxon>Metazoa</taxon>
        <taxon>Ecdysozoa</taxon>
        <taxon>Arthropoda</taxon>
        <taxon>Crustacea</taxon>
        <taxon>Multicrustacea</taxon>
        <taxon>Malacostraca</taxon>
        <taxon>Eumalacostraca</taxon>
        <taxon>Eucarida</taxon>
        <taxon>Decapoda</taxon>
        <taxon>Pleocyemata</taxon>
        <taxon>Caridea</taxon>
        <taxon>Atyoidea</taxon>
        <taxon>Atyidae</taxon>
        <taxon>Halocaridina</taxon>
    </lineage>
</organism>
<feature type="compositionally biased region" description="Polar residues" evidence="13">
    <location>
        <begin position="498"/>
        <end position="508"/>
    </location>
</feature>
<evidence type="ECO:0000256" key="5">
    <source>
        <dbReference type="ARBA" id="ARBA00022552"/>
    </source>
</evidence>
<sequence>MMSLFEEPEWGTSQTFSYYPEASEISSALLEDSLKSFAIKRKKNNKQLLNKKQKTIEYSLQSGSTVSLSSNKQQKSVDNTNEKKKKKKIHKNLKDSTQNKKEEQEVLKTNKALSQISVQKQENAMVLKEVTEMKMFASKATCNSKGVPRQQNTEKSDIETQNDKVRIRKKKKKISSNKRNKYKALNIEEKIKKAKLLSNGSDSNVYRSLQNLARESIVKDDVSNITEDGRDRNTNQADSTVTEKAMGFDAKKTNNKTSSLDTCLQGSETSFTRTVGKCKPSERKVKNEKEHNVSNGIDSSTFNKAKSSSVFQSHGVTHTRISSEDKKKNKQKGILQNYINKENAISSSSSKGLCSSFKTCKAMDVQSRTERKDFKKDRIRKENVGNKNTKKDISENNDNTKDKVKAKKKIILKQNREECSDDSDLEFKEYEAHEVDNNLKEEIDSFIKKLNFDKYKSGTDIVEEITSSSELEHESDTNLDFDESISDEDDKEGSESSITSEAVNTAKQNEMPENEEEETVGNFSKVAVKDTADISVVKESSRNSVKCTPDKGSKLNLKILSKLLASDEKNDSNKTFEADAEASVPRGAHSLKTKMEEQLNAARFRFVNEQMYSLDSKNAFQIFSSNRESFQLYHKGFQSQVSKWPVNPLDLIIKWLKNKPKKWMVADFGCGEALLAENVPQENVHSFDLVALSPRVTVCDMAHTPLQSNSVDAVVFCLSLMGTNIKEFIAEANRILHEGGTLKIAEVESRFTDVNFFINSIKKFGFHCVYKDVSMKYFYMFEFKKHRNLKNRAVLPDVILKPCKYKKR</sequence>
<feature type="compositionally biased region" description="Basic and acidic residues" evidence="13">
    <location>
        <begin position="280"/>
        <end position="292"/>
    </location>
</feature>
<dbReference type="InterPro" id="IPR042036">
    <property type="entry name" value="RRP8_N"/>
</dbReference>
<keyword evidence="7 14" id="KW-0808">Transferase</keyword>
<dbReference type="GO" id="GO:0042149">
    <property type="term" value="P:cellular response to glucose starvation"/>
    <property type="evidence" value="ECO:0007669"/>
    <property type="project" value="TreeGrafter"/>
</dbReference>
<keyword evidence="10" id="KW-0805">Transcription regulation</keyword>
<keyword evidence="6 14" id="KW-0489">Methyltransferase</keyword>
<dbReference type="GO" id="GO:0005677">
    <property type="term" value="C:chromatin silencing complex"/>
    <property type="evidence" value="ECO:0007669"/>
    <property type="project" value="TreeGrafter"/>
</dbReference>
<dbReference type="GO" id="GO:0008168">
    <property type="term" value="F:methyltransferase activity"/>
    <property type="evidence" value="ECO:0007669"/>
    <property type="project" value="UniProtKB-KW"/>
</dbReference>
<dbReference type="Proteomes" id="UP001381693">
    <property type="component" value="Unassembled WGS sequence"/>
</dbReference>
<dbReference type="Gene3D" id="1.10.10.2150">
    <property type="entry name" value="Ribosomal RNA-processing protein 8, N-terminal domain"/>
    <property type="match status" value="1"/>
</dbReference>
<evidence type="ECO:0000256" key="6">
    <source>
        <dbReference type="ARBA" id="ARBA00022603"/>
    </source>
</evidence>
<dbReference type="InterPro" id="IPR029063">
    <property type="entry name" value="SAM-dependent_MTases_sf"/>
</dbReference>
<dbReference type="AlphaFoldDB" id="A0AAN8WIU8"/>
<dbReference type="EMBL" id="JAXCGZ010018946">
    <property type="protein sequence ID" value="KAK7067035.1"/>
    <property type="molecule type" value="Genomic_DNA"/>
</dbReference>
<dbReference type="GO" id="GO:0006364">
    <property type="term" value="P:rRNA processing"/>
    <property type="evidence" value="ECO:0007669"/>
    <property type="project" value="UniProtKB-KW"/>
</dbReference>
<evidence type="ECO:0000256" key="1">
    <source>
        <dbReference type="ARBA" id="ARBA00004604"/>
    </source>
</evidence>
<feature type="region of interest" description="Disordered" evidence="13">
    <location>
        <begin position="280"/>
        <end position="331"/>
    </location>
</feature>
<keyword evidence="11" id="KW-0804">Transcription</keyword>
<evidence type="ECO:0000256" key="9">
    <source>
        <dbReference type="ARBA" id="ARBA00022853"/>
    </source>
</evidence>
<evidence type="ECO:0000256" key="10">
    <source>
        <dbReference type="ARBA" id="ARBA00023015"/>
    </source>
</evidence>
<reference evidence="14 15" key="1">
    <citation type="submission" date="2023-11" db="EMBL/GenBank/DDBJ databases">
        <title>Halocaridina rubra genome assembly.</title>
        <authorList>
            <person name="Smith C."/>
        </authorList>
    </citation>
    <scope>NUCLEOTIDE SEQUENCE [LARGE SCALE GENOMIC DNA]</scope>
    <source>
        <strain evidence="14">EP-1</strain>
        <tissue evidence="14">Whole</tissue>
    </source>
</reference>
<evidence type="ECO:0000313" key="14">
    <source>
        <dbReference type="EMBL" id="KAK7067035.1"/>
    </source>
</evidence>
<evidence type="ECO:0000256" key="8">
    <source>
        <dbReference type="ARBA" id="ARBA00022691"/>
    </source>
</evidence>
<keyword evidence="15" id="KW-1185">Reference proteome</keyword>